<accession>A0ABS4FWW0</accession>
<sequence length="145" mass="17183">MEQMTFDIYDVDEDKTREAVEKYLSRAREYQVTEYIPEEPSMTASYSDMPRSNTGVTSDQTGNLVINMVDEQQRRKRHVERAEKAIRKLGAKQQLLIRERYMNDDDVWDSEVARKIGYSDRHYRRIKSYAIYRLATSLGLIVFKD</sequence>
<comment type="caution">
    <text evidence="2">The sequence shown here is derived from an EMBL/GenBank/DDBJ whole genome shotgun (WGS) entry which is preliminary data.</text>
</comment>
<dbReference type="NCBIfam" id="TIGR01637">
    <property type="entry name" value="phage_arpU"/>
    <property type="match status" value="1"/>
</dbReference>
<dbReference type="InterPro" id="IPR006524">
    <property type="entry name" value="ArpU-like"/>
</dbReference>
<evidence type="ECO:0000313" key="3">
    <source>
        <dbReference type="Proteomes" id="UP001519272"/>
    </source>
</evidence>
<proteinExistence type="predicted"/>
<keyword evidence="3" id="KW-1185">Reference proteome</keyword>
<evidence type="ECO:0000256" key="1">
    <source>
        <dbReference type="SAM" id="MobiDB-lite"/>
    </source>
</evidence>
<organism evidence="2 3">
    <name type="scientific">Paenibacillus turicensis</name>
    <dbReference type="NCBI Taxonomy" id="160487"/>
    <lineage>
        <taxon>Bacteria</taxon>
        <taxon>Bacillati</taxon>
        <taxon>Bacillota</taxon>
        <taxon>Bacilli</taxon>
        <taxon>Bacillales</taxon>
        <taxon>Paenibacillaceae</taxon>
        <taxon>Paenibacillus</taxon>
    </lineage>
</organism>
<dbReference type="Gene3D" id="1.20.140.160">
    <property type="match status" value="1"/>
</dbReference>
<dbReference type="InterPro" id="IPR013324">
    <property type="entry name" value="RNA_pol_sigma_r3/r4-like"/>
</dbReference>
<dbReference type="EMBL" id="JAGGKG010000018">
    <property type="protein sequence ID" value="MBP1906823.1"/>
    <property type="molecule type" value="Genomic_DNA"/>
</dbReference>
<dbReference type="Proteomes" id="UP001519272">
    <property type="component" value="Unassembled WGS sequence"/>
</dbReference>
<dbReference type="SUPFAM" id="SSF88659">
    <property type="entry name" value="Sigma3 and sigma4 domains of RNA polymerase sigma factors"/>
    <property type="match status" value="1"/>
</dbReference>
<reference evidence="2 3" key="1">
    <citation type="submission" date="2021-03" db="EMBL/GenBank/DDBJ databases">
        <title>Genomic Encyclopedia of Type Strains, Phase IV (KMG-IV): sequencing the most valuable type-strain genomes for metagenomic binning, comparative biology and taxonomic classification.</title>
        <authorList>
            <person name="Goeker M."/>
        </authorList>
    </citation>
    <scope>NUCLEOTIDE SEQUENCE [LARGE SCALE GENOMIC DNA]</scope>
    <source>
        <strain evidence="2 3">DSM 14349</strain>
    </source>
</reference>
<name>A0ABS4FWW0_9BACL</name>
<evidence type="ECO:0000313" key="2">
    <source>
        <dbReference type="EMBL" id="MBP1906823.1"/>
    </source>
</evidence>
<feature type="region of interest" description="Disordered" evidence="1">
    <location>
        <begin position="39"/>
        <end position="61"/>
    </location>
</feature>
<protein>
    <submittedName>
        <fullName evidence="2">ArpU family phage transcriptional regulator</fullName>
    </submittedName>
</protein>
<gene>
    <name evidence="2" type="ORF">J2Z32_003487</name>
</gene>
<feature type="compositionally biased region" description="Polar residues" evidence="1">
    <location>
        <begin position="42"/>
        <end position="61"/>
    </location>
</feature>
<dbReference type="RefSeq" id="WP_210090412.1">
    <property type="nucleotide sequence ID" value="NZ_JAGGKG010000018.1"/>
</dbReference>